<keyword evidence="7" id="KW-1185">Reference proteome</keyword>
<accession>A0ABU3R9X7</accession>
<dbReference type="Proteomes" id="UP001260980">
    <property type="component" value="Unassembled WGS sequence"/>
</dbReference>
<dbReference type="Gene3D" id="3.40.190.290">
    <property type="match status" value="1"/>
</dbReference>
<gene>
    <name evidence="6" type="ORF">RQP52_08270</name>
</gene>
<dbReference type="Pfam" id="PF00126">
    <property type="entry name" value="HTH_1"/>
    <property type="match status" value="1"/>
</dbReference>
<dbReference type="Gene3D" id="1.10.10.10">
    <property type="entry name" value="Winged helix-like DNA-binding domain superfamily/Winged helix DNA-binding domain"/>
    <property type="match status" value="1"/>
</dbReference>
<keyword evidence="2" id="KW-0805">Transcription regulation</keyword>
<dbReference type="SUPFAM" id="SSF46785">
    <property type="entry name" value="Winged helix' DNA-binding domain"/>
    <property type="match status" value="1"/>
</dbReference>
<name>A0ABU3R9X7_9BACL</name>
<keyword evidence="3" id="KW-0238">DNA-binding</keyword>
<proteinExistence type="inferred from homology"/>
<dbReference type="PANTHER" id="PTHR30126">
    <property type="entry name" value="HTH-TYPE TRANSCRIPTIONAL REGULATOR"/>
    <property type="match status" value="1"/>
</dbReference>
<feature type="domain" description="HTH lysR-type" evidence="5">
    <location>
        <begin position="10"/>
        <end position="62"/>
    </location>
</feature>
<evidence type="ECO:0000256" key="2">
    <source>
        <dbReference type="ARBA" id="ARBA00023015"/>
    </source>
</evidence>
<dbReference type="RefSeq" id="WP_315950747.1">
    <property type="nucleotide sequence ID" value="NZ_JAWCUD010000002.1"/>
</dbReference>
<dbReference type="CDD" id="cd05466">
    <property type="entry name" value="PBP2_LTTR_substrate"/>
    <property type="match status" value="1"/>
</dbReference>
<evidence type="ECO:0000256" key="3">
    <source>
        <dbReference type="ARBA" id="ARBA00023125"/>
    </source>
</evidence>
<dbReference type="PANTHER" id="PTHR30126:SF40">
    <property type="entry name" value="HTH-TYPE TRANSCRIPTIONAL REGULATOR GLTR"/>
    <property type="match status" value="1"/>
</dbReference>
<reference evidence="6 7" key="1">
    <citation type="submission" date="2023-10" db="EMBL/GenBank/DDBJ databases">
        <title>Paenibacillus strain PFR10 Genome sequencing and assembly.</title>
        <authorList>
            <person name="Kim I."/>
        </authorList>
    </citation>
    <scope>NUCLEOTIDE SEQUENCE [LARGE SCALE GENOMIC DNA]</scope>
    <source>
        <strain evidence="6 7">PFR10</strain>
    </source>
</reference>
<evidence type="ECO:0000313" key="7">
    <source>
        <dbReference type="Proteomes" id="UP001260980"/>
    </source>
</evidence>
<comment type="caution">
    <text evidence="6">The sequence shown here is derived from an EMBL/GenBank/DDBJ whole genome shotgun (WGS) entry which is preliminary data.</text>
</comment>
<sequence>MIDLLEGRFFKTFIAVMEEKSFNRASEKLGYVQSTVTNHIQLLERACGQKLFYRLSRGVKPTEAGLKLAKFAHQFVHLGLTLEEAMNESNQPRGTIHLSMHESFFVTRMASLIEKFRFDYPMVKFKLETGYHQDVIDDVSQHVVDFGIVPRDPGREDLIFYPMLQEELIFIASHELTEKVETDGLIVLNHEAAISFGNSCLYHTHANMILEETGVETSGAIQYPSIEMIKKAVKCGIGFALIPKIAAEKELEEGDFQSLPLPTGIFSTHGIIVNKDRELNFPAQMFKSFVLDSYSNETNHDA</sequence>
<evidence type="ECO:0000256" key="4">
    <source>
        <dbReference type="ARBA" id="ARBA00023163"/>
    </source>
</evidence>
<dbReference type="InterPro" id="IPR036388">
    <property type="entry name" value="WH-like_DNA-bd_sf"/>
</dbReference>
<dbReference type="InterPro" id="IPR036390">
    <property type="entry name" value="WH_DNA-bd_sf"/>
</dbReference>
<dbReference type="InterPro" id="IPR005119">
    <property type="entry name" value="LysR_subst-bd"/>
</dbReference>
<organism evidence="6 7">
    <name type="scientific">Paenibacillus violae</name>
    <dbReference type="NCBI Taxonomy" id="3077234"/>
    <lineage>
        <taxon>Bacteria</taxon>
        <taxon>Bacillati</taxon>
        <taxon>Bacillota</taxon>
        <taxon>Bacilli</taxon>
        <taxon>Bacillales</taxon>
        <taxon>Paenibacillaceae</taxon>
        <taxon>Paenibacillus</taxon>
    </lineage>
</organism>
<evidence type="ECO:0000259" key="5">
    <source>
        <dbReference type="PROSITE" id="PS50931"/>
    </source>
</evidence>
<dbReference type="Pfam" id="PF03466">
    <property type="entry name" value="LysR_substrate"/>
    <property type="match status" value="1"/>
</dbReference>
<dbReference type="PROSITE" id="PS50931">
    <property type="entry name" value="HTH_LYSR"/>
    <property type="match status" value="1"/>
</dbReference>
<protein>
    <submittedName>
        <fullName evidence="6">LysR family transcriptional regulator</fullName>
    </submittedName>
</protein>
<evidence type="ECO:0000256" key="1">
    <source>
        <dbReference type="ARBA" id="ARBA00009437"/>
    </source>
</evidence>
<dbReference type="EMBL" id="JAWCUD010000002">
    <property type="protein sequence ID" value="MDU0201079.1"/>
    <property type="molecule type" value="Genomic_DNA"/>
</dbReference>
<dbReference type="InterPro" id="IPR000847">
    <property type="entry name" value="LysR_HTH_N"/>
</dbReference>
<comment type="similarity">
    <text evidence="1">Belongs to the LysR transcriptional regulatory family.</text>
</comment>
<keyword evidence="4" id="KW-0804">Transcription</keyword>
<dbReference type="SUPFAM" id="SSF53850">
    <property type="entry name" value="Periplasmic binding protein-like II"/>
    <property type="match status" value="1"/>
</dbReference>
<evidence type="ECO:0000313" key="6">
    <source>
        <dbReference type="EMBL" id="MDU0201079.1"/>
    </source>
</evidence>